<sequence length="508" mass="57890">MASFPSLSQEVLDMILEPLIPEPIPTDGNTADMLYDYGQSYATLYSLCTSRLWRRVAQPSLHRNVIVNQPLELLRLYRTLLGNRALRSSVRHFACLTDLVFHDQPIQENIETEWDCEVQSHADRLKAWNSATPSFNNADVNPLETKFLDDLDLADIDTLTVGHDCYLQRVTAMILVLSGGLVDFLMYVPEIDFPLDEADSDDEHPVLDSRLANTMRFGDPTCTHALRRILTRLALIRLQRSPDRQHEYAEMDWNQSYGIGINAAQIPMFGIGQTKKVEIYGDNGVWNKPTAAMECLVDLRLSFSRTSPTCICEILKFSRNLKILHCERDTHQEESEKLAWGLPPKDINEALLQGADTLQTLRLDTIAGQYLPDNAPARQATVTCLPAFENLRHLAIGLTKLLGTWTDRSDNETAYPPLSTILPKQLHTLELIERLYEGEKMNLRYDHKQADKHEQWLEIMFDGLIKECEDDQWPSLRELTFRAANMSGDSGIHTIQRKDTRTPDAILD</sequence>
<evidence type="ECO:0000259" key="1">
    <source>
        <dbReference type="Pfam" id="PF24969"/>
    </source>
</evidence>
<accession>A0AAI8VM91</accession>
<dbReference type="EMBL" id="CAUWAG010000010">
    <property type="protein sequence ID" value="CAJ2507551.1"/>
    <property type="molecule type" value="Genomic_DNA"/>
</dbReference>
<organism evidence="2 3">
    <name type="scientific">Anthostomella pinea</name>
    <dbReference type="NCBI Taxonomy" id="933095"/>
    <lineage>
        <taxon>Eukaryota</taxon>
        <taxon>Fungi</taxon>
        <taxon>Dikarya</taxon>
        <taxon>Ascomycota</taxon>
        <taxon>Pezizomycotina</taxon>
        <taxon>Sordariomycetes</taxon>
        <taxon>Xylariomycetidae</taxon>
        <taxon>Xylariales</taxon>
        <taxon>Xylariaceae</taxon>
        <taxon>Anthostomella</taxon>
    </lineage>
</organism>
<name>A0AAI8VM91_9PEZI</name>
<protein>
    <submittedName>
        <fullName evidence="2">Uu.00g087370.m01.CDS01</fullName>
    </submittedName>
</protein>
<dbReference type="Pfam" id="PF24969">
    <property type="entry name" value="LRR_15"/>
    <property type="match status" value="1"/>
</dbReference>
<proteinExistence type="predicted"/>
<gene>
    <name evidence="2" type="ORF">KHLLAP_LOCUS8019</name>
</gene>
<dbReference type="Proteomes" id="UP001295740">
    <property type="component" value="Unassembled WGS sequence"/>
</dbReference>
<reference evidence="2" key="1">
    <citation type="submission" date="2023-10" db="EMBL/GenBank/DDBJ databases">
        <authorList>
            <person name="Hackl T."/>
        </authorList>
    </citation>
    <scope>NUCLEOTIDE SEQUENCE</scope>
</reference>
<evidence type="ECO:0000313" key="2">
    <source>
        <dbReference type="EMBL" id="CAJ2507551.1"/>
    </source>
</evidence>
<comment type="caution">
    <text evidence="2">The sequence shown here is derived from an EMBL/GenBank/DDBJ whole genome shotgun (WGS) entry which is preliminary data.</text>
</comment>
<keyword evidence="3" id="KW-1185">Reference proteome</keyword>
<dbReference type="InterPro" id="IPR056867">
    <property type="entry name" value="LRR_15"/>
</dbReference>
<evidence type="ECO:0000313" key="3">
    <source>
        <dbReference type="Proteomes" id="UP001295740"/>
    </source>
</evidence>
<feature type="domain" description="Leucine-rich repeat" evidence="1">
    <location>
        <begin position="320"/>
        <end position="430"/>
    </location>
</feature>
<dbReference type="AlphaFoldDB" id="A0AAI8VM91"/>